<feature type="compositionally biased region" description="Polar residues" evidence="1">
    <location>
        <begin position="1"/>
        <end position="31"/>
    </location>
</feature>
<dbReference type="PROSITE" id="PS50995">
    <property type="entry name" value="HTH_MARR_2"/>
    <property type="match status" value="1"/>
</dbReference>
<sequence>MQGSRPTSSWPKRSNDSTPKGCSQPRQNRTRPSLPWRRIVTPPGRIDVRACDPAPSEDDLALATDLRLAVDRLSRRLRQVGGHHIPPLQRATLTTLARHGPLRQGQLARAEGVALPTMSRTVDALIRQGFATREIEVDDARARRVSLTPEGKASLAAAAACDVEVLRERLARLAPCMRRAITAAVPALEAMATDDVTGH</sequence>
<feature type="region of interest" description="Disordered" evidence="1">
    <location>
        <begin position="1"/>
        <end position="37"/>
    </location>
</feature>
<feature type="domain" description="HTH marR-type" evidence="2">
    <location>
        <begin position="59"/>
        <end position="190"/>
    </location>
</feature>
<organism evidence="3 4">
    <name type="scientific">Actinomadura physcomitrii</name>
    <dbReference type="NCBI Taxonomy" id="2650748"/>
    <lineage>
        <taxon>Bacteria</taxon>
        <taxon>Bacillati</taxon>
        <taxon>Actinomycetota</taxon>
        <taxon>Actinomycetes</taxon>
        <taxon>Streptosporangiales</taxon>
        <taxon>Thermomonosporaceae</taxon>
        <taxon>Actinomadura</taxon>
    </lineage>
</organism>
<dbReference type="Pfam" id="PF01047">
    <property type="entry name" value="MarR"/>
    <property type="match status" value="1"/>
</dbReference>
<reference evidence="3" key="1">
    <citation type="submission" date="2019-12" db="EMBL/GenBank/DDBJ databases">
        <title>Actinomadura physcomitrii sp. nov., a novel actinomycete isolated from moss [Physcomitrium sphaericum (Ludw) Fuernr].</title>
        <authorList>
            <person name="Zhuang X."/>
        </authorList>
    </citation>
    <scope>NUCLEOTIDE SEQUENCE [LARGE SCALE GENOMIC DNA]</scope>
    <source>
        <strain evidence="3">LD22</strain>
    </source>
</reference>
<dbReference type="EMBL" id="WBMS02000003">
    <property type="protein sequence ID" value="MVZ99870.1"/>
    <property type="molecule type" value="Genomic_DNA"/>
</dbReference>
<evidence type="ECO:0000313" key="3">
    <source>
        <dbReference type="EMBL" id="MVZ99870.1"/>
    </source>
</evidence>
<dbReference type="SMART" id="SM00347">
    <property type="entry name" value="HTH_MARR"/>
    <property type="match status" value="1"/>
</dbReference>
<dbReference type="PANTHER" id="PTHR39515:SF2">
    <property type="entry name" value="HTH-TYPE TRANSCRIPTIONAL REGULATOR RV0880"/>
    <property type="match status" value="1"/>
</dbReference>
<dbReference type="GO" id="GO:0003700">
    <property type="term" value="F:DNA-binding transcription factor activity"/>
    <property type="evidence" value="ECO:0007669"/>
    <property type="project" value="InterPro"/>
</dbReference>
<keyword evidence="4" id="KW-1185">Reference proteome</keyword>
<dbReference type="InterPro" id="IPR036388">
    <property type="entry name" value="WH-like_DNA-bd_sf"/>
</dbReference>
<evidence type="ECO:0000259" key="2">
    <source>
        <dbReference type="PROSITE" id="PS50995"/>
    </source>
</evidence>
<dbReference type="AlphaFoldDB" id="A0A6I4M801"/>
<dbReference type="PANTHER" id="PTHR39515">
    <property type="entry name" value="CONSERVED PROTEIN"/>
    <property type="match status" value="1"/>
</dbReference>
<dbReference type="Proteomes" id="UP000462055">
    <property type="component" value="Unassembled WGS sequence"/>
</dbReference>
<dbReference type="PRINTS" id="PR00598">
    <property type="entry name" value="HTHMARR"/>
</dbReference>
<gene>
    <name evidence="3" type="ORF">F8568_005645</name>
</gene>
<dbReference type="SUPFAM" id="SSF46785">
    <property type="entry name" value="Winged helix' DNA-binding domain"/>
    <property type="match status" value="1"/>
</dbReference>
<dbReference type="Gene3D" id="1.10.10.10">
    <property type="entry name" value="Winged helix-like DNA-binding domain superfamily/Winged helix DNA-binding domain"/>
    <property type="match status" value="1"/>
</dbReference>
<protein>
    <submittedName>
        <fullName evidence="3">MarR family transcriptional regulator</fullName>
    </submittedName>
</protein>
<dbReference type="InterPro" id="IPR036390">
    <property type="entry name" value="WH_DNA-bd_sf"/>
</dbReference>
<dbReference type="InterPro" id="IPR000835">
    <property type="entry name" value="HTH_MarR-typ"/>
</dbReference>
<dbReference type="InterPro" id="IPR052526">
    <property type="entry name" value="HTH-type_Bedaq_tolerance"/>
</dbReference>
<name>A0A6I4M801_9ACTN</name>
<accession>A0A6I4M801</accession>
<comment type="caution">
    <text evidence="3">The sequence shown here is derived from an EMBL/GenBank/DDBJ whole genome shotgun (WGS) entry which is preliminary data.</text>
</comment>
<evidence type="ECO:0000313" key="4">
    <source>
        <dbReference type="Proteomes" id="UP000462055"/>
    </source>
</evidence>
<evidence type="ECO:0000256" key="1">
    <source>
        <dbReference type="SAM" id="MobiDB-lite"/>
    </source>
</evidence>
<proteinExistence type="predicted"/>